<comment type="caution">
    <text evidence="2">The sequence shown here is derived from an EMBL/GenBank/DDBJ whole genome shotgun (WGS) entry which is preliminary data.</text>
</comment>
<proteinExistence type="predicted"/>
<feature type="non-terminal residue" evidence="2">
    <location>
        <position position="1"/>
    </location>
</feature>
<evidence type="ECO:0000313" key="2">
    <source>
        <dbReference type="EMBL" id="GFH27794.1"/>
    </source>
</evidence>
<dbReference type="PROSITE" id="PS50842">
    <property type="entry name" value="EXPANSIN_EG45"/>
    <property type="match status" value="1"/>
</dbReference>
<reference evidence="2 3" key="1">
    <citation type="submission" date="2020-02" db="EMBL/GenBank/DDBJ databases">
        <title>Draft genome sequence of Haematococcus lacustris strain NIES-144.</title>
        <authorList>
            <person name="Morimoto D."/>
            <person name="Nakagawa S."/>
            <person name="Yoshida T."/>
            <person name="Sawayama S."/>
        </authorList>
    </citation>
    <scope>NUCLEOTIDE SEQUENCE [LARGE SCALE GENOMIC DNA]</scope>
    <source>
        <strain evidence="2 3">NIES-144</strain>
    </source>
</reference>
<dbReference type="InterPro" id="IPR007112">
    <property type="entry name" value="Expansin/allergen_DPBB_dom"/>
</dbReference>
<evidence type="ECO:0000313" key="3">
    <source>
        <dbReference type="Proteomes" id="UP000485058"/>
    </source>
</evidence>
<dbReference type="SUPFAM" id="SSF50685">
    <property type="entry name" value="Barwin-like endoglucanases"/>
    <property type="match status" value="1"/>
</dbReference>
<organism evidence="2 3">
    <name type="scientific">Haematococcus lacustris</name>
    <name type="common">Green alga</name>
    <name type="synonym">Haematococcus pluvialis</name>
    <dbReference type="NCBI Taxonomy" id="44745"/>
    <lineage>
        <taxon>Eukaryota</taxon>
        <taxon>Viridiplantae</taxon>
        <taxon>Chlorophyta</taxon>
        <taxon>core chlorophytes</taxon>
        <taxon>Chlorophyceae</taxon>
        <taxon>CS clade</taxon>
        <taxon>Chlamydomonadales</taxon>
        <taxon>Haematococcaceae</taxon>
        <taxon>Haematococcus</taxon>
    </lineage>
</organism>
<name>A0A6A0A5T1_HAELA</name>
<keyword evidence="3" id="KW-1185">Reference proteome</keyword>
<dbReference type="AlphaFoldDB" id="A0A6A0A5T1"/>
<evidence type="ECO:0000259" key="1">
    <source>
        <dbReference type="PROSITE" id="PS50842"/>
    </source>
</evidence>
<gene>
    <name evidence="2" type="ORF">HaLaN_26174</name>
</gene>
<accession>A0A6A0A5T1</accession>
<dbReference type="Gene3D" id="2.40.40.10">
    <property type="entry name" value="RlpA-like domain"/>
    <property type="match status" value="1"/>
</dbReference>
<feature type="domain" description="Expansin-like EG45" evidence="1">
    <location>
        <begin position="1"/>
        <end position="59"/>
    </location>
</feature>
<protein>
    <submittedName>
        <fullName evidence="2">Expansin-like EG45 domain-containing protein</fullName>
    </submittedName>
</protein>
<sequence length="59" mass="6813">MVAAINDGHMRYSGSCGRCYKIRCKPMTVRDNFGQQIDRNNECYNQDPITVVITDTWLI</sequence>
<dbReference type="InterPro" id="IPR036908">
    <property type="entry name" value="RlpA-like_sf"/>
</dbReference>
<dbReference type="Proteomes" id="UP000485058">
    <property type="component" value="Unassembled WGS sequence"/>
</dbReference>
<dbReference type="EMBL" id="BLLF01003621">
    <property type="protein sequence ID" value="GFH27794.1"/>
    <property type="molecule type" value="Genomic_DNA"/>
</dbReference>